<dbReference type="PANTHER" id="PTHR32063:SF19">
    <property type="entry name" value="CATION EFFLUX SYSTEM PROTEIN CUSA"/>
    <property type="match status" value="1"/>
</dbReference>
<dbReference type="SUPFAM" id="SSF82866">
    <property type="entry name" value="Multidrug efflux transporter AcrB transmembrane domain"/>
    <property type="match status" value="2"/>
</dbReference>
<feature type="transmembrane region" description="Helical" evidence="1">
    <location>
        <begin position="392"/>
        <end position="411"/>
    </location>
</feature>
<comment type="caution">
    <text evidence="2">The sequence shown here is derived from an EMBL/GenBank/DDBJ whole genome shotgun (WGS) entry which is preliminary data.</text>
</comment>
<feature type="transmembrane region" description="Helical" evidence="1">
    <location>
        <begin position="1036"/>
        <end position="1055"/>
    </location>
</feature>
<feature type="transmembrane region" description="Helical" evidence="1">
    <location>
        <begin position="1164"/>
        <end position="1180"/>
    </location>
</feature>
<evidence type="ECO:0000313" key="2">
    <source>
        <dbReference type="EMBL" id="PEN05221.1"/>
    </source>
</evidence>
<dbReference type="InterPro" id="IPR027463">
    <property type="entry name" value="AcrB_DN_DC_subdom"/>
</dbReference>
<dbReference type="InterPro" id="IPR001036">
    <property type="entry name" value="Acrflvin-R"/>
</dbReference>
<evidence type="ECO:0000256" key="1">
    <source>
        <dbReference type="SAM" id="Phobius"/>
    </source>
</evidence>
<proteinExistence type="predicted"/>
<dbReference type="GO" id="GO:0042910">
    <property type="term" value="F:xenobiotic transmembrane transporter activity"/>
    <property type="evidence" value="ECO:0007669"/>
    <property type="project" value="TreeGrafter"/>
</dbReference>
<dbReference type="AlphaFoldDB" id="A0A2H3NUJ6"/>
<gene>
    <name evidence="2" type="ORF">CRI93_13495</name>
</gene>
<dbReference type="RefSeq" id="WP_098063171.1">
    <property type="nucleotide sequence ID" value="NZ_PDEP01000015.1"/>
</dbReference>
<feature type="transmembrane region" description="Helical" evidence="1">
    <location>
        <begin position="499"/>
        <end position="521"/>
    </location>
</feature>
<keyword evidence="1" id="KW-0812">Transmembrane</keyword>
<feature type="transmembrane region" description="Helical" evidence="1">
    <location>
        <begin position="541"/>
        <end position="569"/>
    </location>
</feature>
<feature type="transmembrane region" description="Helical" evidence="1">
    <location>
        <begin position="590"/>
        <end position="609"/>
    </location>
</feature>
<feature type="transmembrane region" description="Helical" evidence="1">
    <location>
        <begin position="654"/>
        <end position="674"/>
    </location>
</feature>
<dbReference type="Gene3D" id="3.30.70.1320">
    <property type="entry name" value="Multidrug efflux transporter AcrB pore domain like"/>
    <property type="match status" value="1"/>
</dbReference>
<keyword evidence="1" id="KW-1133">Transmembrane helix</keyword>
<protein>
    <submittedName>
        <fullName evidence="2">Cation transporter</fullName>
    </submittedName>
</protein>
<organism evidence="2 3">
    <name type="scientific">Longimonas halophila</name>
    <dbReference type="NCBI Taxonomy" id="1469170"/>
    <lineage>
        <taxon>Bacteria</taxon>
        <taxon>Pseudomonadati</taxon>
        <taxon>Rhodothermota</taxon>
        <taxon>Rhodothermia</taxon>
        <taxon>Rhodothermales</taxon>
        <taxon>Salisaetaceae</taxon>
        <taxon>Longimonas</taxon>
    </lineage>
</organism>
<sequence>MSVVDRVIAFFLDNKLIAVLLLLALVGWGVATAPFDWELGGFPRDPVPVDAIPDIGANQQIVFTEWPGRSPQDIDDQITYPLTTELLALPGVEAVRSSSMFGFSMINIIFEDDIAFYWSRTRILEKLNALPDGTLPDGIQPQLGPDATALGQIFWYTLEGRDGDGNPTGGWDPHELRSIQDFQVKYALSSAKGVAEVASIGGYVQEYQVDIDPVAMRESNVSVTDIASAIRKSNRDVGARTLEMNRAEYVVRGRGQIESISDIEESVVAVREGNTPLRIRDVARVSMGPAQRRGMLDKGGTEAVGGVVVARYGENPLAVIEHVKSKIAEIAPGLPSKTLDDGTESQVRVVPFYDRAGLIYETLGTLEEALSLQILITIIVIMIMVMHLRSSFIVSALLPVAVLVAFILMRYVGVDANVVALAGIAISIGTVVDMGIIMTENMLTHLDEAHPNKSRRDVIFAAASEVSPAVITALATTIVSFLPVFLLQAEEGRLFGPLAWTKTFVLLAALVITLALIPPFAHWLFTRTVGRRWVRTVGNGALVVGGAVLWFWMAWAGFILLGLGALGLAVRFTDRQSWVDPQRLRTWQPYIAVGIIVLGLGWLLADVWLPLGPDNPRIANLLFVVGAVGGVLGVFLLFQRYYERMMRVLIARKALFLVVPLLLLVAAVFSAQTLNREFMPTLDEGSFLLMPTAMPHAGTEEAIDQMRAMDMRVSSIPEVDMVVGKAGRAESALDPAPLSMFETVIQYKSEYRTDASGQRLRFRVDDTGTFVRDDTGALIPDPDGRYYRQWRDGIQSKDDIWEEIVQAADLPGLTSAPRLQPIETRLTMLQTGMRAPIGFQVFGPDLETIDEVSVALEDVIRSADGVRSGSVFADRVAGKPYLELDIDRPAIARHGLTINDVQEVIRVAIGGAPLTTTVEGRERYPVRVRYAREARSTPEQIERILVPTPTGAQIPLGQLVELAYVEGPMTIRSEDTFLVNYVTFDAADGASSVEAATNARAAVEAAIDRGDLEIPAGVTYRLAGEFEDQQRATNRLALIVPITLLLIFLLIYFQFRSTTTAFIILSGIVLAWSGGFVLLWLYGQSWFLNVSVLGTDLQALFQVDPINLSVAVWVGFLALFGIAVDNSVVLATYLQQLFERKSPQSVAAIRITAVEAGMRRVRPCLMTTATTLLALLPILTTPGKGGAIMVPMAVPIFGGMLVQVLSLFLVPVLYALWKEWTLNPAAA</sequence>
<feature type="transmembrane region" description="Helical" evidence="1">
    <location>
        <begin position="1110"/>
        <end position="1134"/>
    </location>
</feature>
<feature type="transmembrane region" description="Helical" evidence="1">
    <location>
        <begin position="1192"/>
        <end position="1217"/>
    </location>
</feature>
<dbReference type="Gene3D" id="1.20.1640.10">
    <property type="entry name" value="Multidrug efflux transporter AcrB transmembrane domain"/>
    <property type="match status" value="4"/>
</dbReference>
<reference evidence="2 3" key="1">
    <citation type="submission" date="2017-10" db="EMBL/GenBank/DDBJ databases">
        <title>Draft genome of Longimonas halophila.</title>
        <authorList>
            <person name="Goh K.M."/>
            <person name="Shamsir M.S."/>
            <person name="Lim S.W."/>
        </authorList>
    </citation>
    <scope>NUCLEOTIDE SEQUENCE [LARGE SCALE GENOMIC DNA]</scope>
    <source>
        <strain evidence="2 3">KCTC 42399</strain>
    </source>
</reference>
<dbReference type="PANTHER" id="PTHR32063">
    <property type="match status" value="1"/>
</dbReference>
<accession>A0A2H3NUJ6</accession>
<dbReference type="EMBL" id="PDEP01000015">
    <property type="protein sequence ID" value="PEN05221.1"/>
    <property type="molecule type" value="Genomic_DNA"/>
</dbReference>
<feature type="transmembrane region" description="Helical" evidence="1">
    <location>
        <begin position="1062"/>
        <end position="1083"/>
    </location>
</feature>
<name>A0A2H3NUJ6_9BACT</name>
<dbReference type="SUPFAM" id="SSF82714">
    <property type="entry name" value="Multidrug efflux transporter AcrB TolC docking domain, DN and DC subdomains"/>
    <property type="match status" value="2"/>
</dbReference>
<dbReference type="Pfam" id="PF00873">
    <property type="entry name" value="ACR_tran"/>
    <property type="match status" value="3"/>
</dbReference>
<feature type="transmembrane region" description="Helical" evidence="1">
    <location>
        <begin position="621"/>
        <end position="642"/>
    </location>
</feature>
<dbReference type="Gene3D" id="3.30.70.1430">
    <property type="entry name" value="Multidrug efflux transporter AcrB pore domain"/>
    <property type="match status" value="2"/>
</dbReference>
<feature type="transmembrane region" description="Helical" evidence="1">
    <location>
        <begin position="458"/>
        <end position="487"/>
    </location>
</feature>
<dbReference type="Gene3D" id="3.30.2090.10">
    <property type="entry name" value="Multidrug efflux transporter AcrB TolC docking domain, DN and DC subdomains"/>
    <property type="match status" value="2"/>
</dbReference>
<dbReference type="OrthoDB" id="9758757at2"/>
<dbReference type="Proteomes" id="UP000221024">
    <property type="component" value="Unassembled WGS sequence"/>
</dbReference>
<keyword evidence="3" id="KW-1185">Reference proteome</keyword>
<feature type="transmembrane region" description="Helical" evidence="1">
    <location>
        <begin position="418"/>
        <end position="438"/>
    </location>
</feature>
<keyword evidence="1" id="KW-0472">Membrane</keyword>
<dbReference type="GO" id="GO:0005886">
    <property type="term" value="C:plasma membrane"/>
    <property type="evidence" value="ECO:0007669"/>
    <property type="project" value="TreeGrafter"/>
</dbReference>
<dbReference type="SUPFAM" id="SSF82693">
    <property type="entry name" value="Multidrug efflux transporter AcrB pore domain, PN1, PN2, PC1 and PC2 subdomains"/>
    <property type="match status" value="2"/>
</dbReference>
<evidence type="ECO:0000313" key="3">
    <source>
        <dbReference type="Proteomes" id="UP000221024"/>
    </source>
</evidence>
<dbReference type="PRINTS" id="PR00702">
    <property type="entry name" value="ACRIFLAVINRP"/>
</dbReference>